<organism evidence="8 9">
    <name type="scientific">Aspergillus nanangensis</name>
    <dbReference type="NCBI Taxonomy" id="2582783"/>
    <lineage>
        <taxon>Eukaryota</taxon>
        <taxon>Fungi</taxon>
        <taxon>Dikarya</taxon>
        <taxon>Ascomycota</taxon>
        <taxon>Pezizomycotina</taxon>
        <taxon>Eurotiomycetes</taxon>
        <taxon>Eurotiomycetidae</taxon>
        <taxon>Eurotiales</taxon>
        <taxon>Aspergillaceae</taxon>
        <taxon>Aspergillus</taxon>
        <taxon>Aspergillus subgen. Circumdati</taxon>
    </lineage>
</organism>
<dbReference type="Pfam" id="PF04082">
    <property type="entry name" value="Fungal_trans"/>
    <property type="match status" value="1"/>
</dbReference>
<dbReference type="GO" id="GO:0006351">
    <property type="term" value="P:DNA-templated transcription"/>
    <property type="evidence" value="ECO:0007669"/>
    <property type="project" value="InterPro"/>
</dbReference>
<dbReference type="AlphaFoldDB" id="A0AAD4CSD4"/>
<evidence type="ECO:0000256" key="5">
    <source>
        <dbReference type="ARBA" id="ARBA00023242"/>
    </source>
</evidence>
<evidence type="ECO:0000313" key="8">
    <source>
        <dbReference type="EMBL" id="KAF9891856.1"/>
    </source>
</evidence>
<dbReference type="PANTHER" id="PTHR47425:SF2">
    <property type="entry name" value="FARB-RELATED"/>
    <property type="match status" value="1"/>
</dbReference>
<accession>A0AAD4CSD4</accession>
<dbReference type="GO" id="GO:0009893">
    <property type="term" value="P:positive regulation of metabolic process"/>
    <property type="evidence" value="ECO:0007669"/>
    <property type="project" value="UniProtKB-ARBA"/>
</dbReference>
<comment type="caution">
    <text evidence="8">The sequence shown here is derived from an EMBL/GenBank/DDBJ whole genome shotgun (WGS) entry which is preliminary data.</text>
</comment>
<dbReference type="PANTHER" id="PTHR47425">
    <property type="entry name" value="FARB-RELATED"/>
    <property type="match status" value="1"/>
</dbReference>
<protein>
    <recommendedName>
        <fullName evidence="7">Zn(2)-C6 fungal-type domain-containing protein</fullName>
    </recommendedName>
</protein>
<evidence type="ECO:0000259" key="7">
    <source>
        <dbReference type="PROSITE" id="PS50048"/>
    </source>
</evidence>
<keyword evidence="2" id="KW-0805">Transcription regulation</keyword>
<dbReference type="InterPro" id="IPR052761">
    <property type="entry name" value="Fungal_Detox/Toxin_TFs"/>
</dbReference>
<dbReference type="InterPro" id="IPR007219">
    <property type="entry name" value="XnlR_reg_dom"/>
</dbReference>
<feature type="compositionally biased region" description="Polar residues" evidence="6">
    <location>
        <begin position="707"/>
        <end position="718"/>
    </location>
</feature>
<evidence type="ECO:0000256" key="6">
    <source>
        <dbReference type="SAM" id="MobiDB-lite"/>
    </source>
</evidence>
<dbReference type="GO" id="GO:0000981">
    <property type="term" value="F:DNA-binding transcription factor activity, RNA polymerase II-specific"/>
    <property type="evidence" value="ECO:0007669"/>
    <property type="project" value="InterPro"/>
</dbReference>
<dbReference type="GO" id="GO:0008270">
    <property type="term" value="F:zinc ion binding"/>
    <property type="evidence" value="ECO:0007669"/>
    <property type="project" value="InterPro"/>
</dbReference>
<evidence type="ECO:0000256" key="1">
    <source>
        <dbReference type="ARBA" id="ARBA00022723"/>
    </source>
</evidence>
<feature type="domain" description="Zn(2)-C6 fungal-type" evidence="7">
    <location>
        <begin position="11"/>
        <end position="44"/>
    </location>
</feature>
<name>A0AAD4CSD4_ASPNN</name>
<evidence type="ECO:0000256" key="3">
    <source>
        <dbReference type="ARBA" id="ARBA00023125"/>
    </source>
</evidence>
<keyword evidence="1" id="KW-0479">Metal-binding</keyword>
<dbReference type="CDD" id="cd00067">
    <property type="entry name" value="GAL4"/>
    <property type="match status" value="1"/>
</dbReference>
<keyword evidence="9" id="KW-1185">Reference proteome</keyword>
<keyword evidence="3" id="KW-0238">DNA-binding</keyword>
<reference evidence="8" key="1">
    <citation type="journal article" date="2019" name="Beilstein J. Org. Chem.">
        <title>Nanangenines: drimane sesquiterpenoids as the dominant metabolite cohort of a novel Australian fungus, Aspergillus nanangensis.</title>
        <authorList>
            <person name="Lacey H.J."/>
            <person name="Gilchrist C.L.M."/>
            <person name="Crombie A."/>
            <person name="Kalaitzis J.A."/>
            <person name="Vuong D."/>
            <person name="Rutledge P.J."/>
            <person name="Turner P."/>
            <person name="Pitt J.I."/>
            <person name="Lacey E."/>
            <person name="Chooi Y.H."/>
            <person name="Piggott A.M."/>
        </authorList>
    </citation>
    <scope>NUCLEOTIDE SEQUENCE</scope>
    <source>
        <strain evidence="8">MST-FP2251</strain>
    </source>
</reference>
<dbReference type="CDD" id="cd12148">
    <property type="entry name" value="fungal_TF_MHR"/>
    <property type="match status" value="1"/>
</dbReference>
<feature type="region of interest" description="Disordered" evidence="6">
    <location>
        <begin position="584"/>
        <end position="607"/>
    </location>
</feature>
<feature type="region of interest" description="Disordered" evidence="6">
    <location>
        <begin position="680"/>
        <end position="723"/>
    </location>
</feature>
<evidence type="ECO:0000256" key="4">
    <source>
        <dbReference type="ARBA" id="ARBA00023163"/>
    </source>
</evidence>
<dbReference type="Proteomes" id="UP001194746">
    <property type="component" value="Unassembled WGS sequence"/>
</dbReference>
<sequence length="835" mass="94027">MLRRTRRAPKACSWCHHRKVRCDASIRGCPCTRCRQDGRPECVLRGKLPRNFGGFVVQQQQTADQDDRHTTTTRGRLESITSNTNSQLEHIRSLIPDLDIRDPAPSLPRGHVNYTVYKFLDFRGAASLPREDVAFLSSKGSLAVPERGLMNEFIRQYFLQIHPSMPVLDEAEVWDIYEQRDGETDAGRISLFVFQALLFSSCPYVSQETLQKCGFEDKRSARNTFFKRAKFLFDLQGEDRPFIIAQGSTMLSHHTSAEEPQAGSLWLTRAIQNAMIIGCPPGPNGPSEEIESALKKRLWWSIILRDRSLCLGLRRRPQVTTLDFGIGIAADLIEETDMADEIEFSRVYDPATKRMLLKVLQEQCRLAVMLTEMISLVFASHGLSSPSLSMEQFHEALATVSRIRGSLKQWETCSQLSALLDSNTADAVTVLTKYTYMYYHTARIDLAHYEALLVENHLVFAGDNYIKQVWETGNTLRDAMDHLIDIMEYFSREGRAQNLPLSLLAYVGMPLVLTAIDLKLSRSTDEMDDRRRRLDALGEIIRHSGRVYDVTDFVSAGTNHILQLAYMTAQHLFLRWDSDPTSPTPAAQSASVAASQPGFKPTSQTDLVSTTQSGAMAGRANSWFDAFLRYPRAYLLISTSVDYSLSVGRLPYDSALPELVRCIPPIGIGIRLPWTVNNAVGAPPQKNNRRLSQMRRKADSVPRSPVKTLTPSSSTSVDQPLPDFHPVQHDVPVVSNRFNMADPSEEEAQQMTDGPVNLDYLYLDAIPVEDSPPVPPEYGEYRSEHHETEAERWQLRETTASFDPLISSWVQEFFGDGQPNSPGRMEVDGTIILDS</sequence>
<feature type="region of interest" description="Disordered" evidence="6">
    <location>
        <begin position="816"/>
        <end position="835"/>
    </location>
</feature>
<reference evidence="8" key="2">
    <citation type="submission" date="2020-02" db="EMBL/GenBank/DDBJ databases">
        <authorList>
            <person name="Gilchrist C.L.M."/>
            <person name="Chooi Y.-H."/>
        </authorList>
    </citation>
    <scope>NUCLEOTIDE SEQUENCE</scope>
    <source>
        <strain evidence="8">MST-FP2251</strain>
    </source>
</reference>
<dbReference type="GO" id="GO:0003677">
    <property type="term" value="F:DNA binding"/>
    <property type="evidence" value="ECO:0007669"/>
    <property type="project" value="UniProtKB-KW"/>
</dbReference>
<dbReference type="Gene3D" id="4.10.240.10">
    <property type="entry name" value="Zn(2)-C6 fungal-type DNA-binding domain"/>
    <property type="match status" value="1"/>
</dbReference>
<proteinExistence type="predicted"/>
<keyword evidence="5" id="KW-0539">Nucleus</keyword>
<evidence type="ECO:0000313" key="9">
    <source>
        <dbReference type="Proteomes" id="UP001194746"/>
    </source>
</evidence>
<dbReference type="EMBL" id="VCAU01000016">
    <property type="protein sequence ID" value="KAF9891856.1"/>
    <property type="molecule type" value="Genomic_DNA"/>
</dbReference>
<feature type="compositionally biased region" description="Low complexity" evidence="6">
    <location>
        <begin position="584"/>
        <end position="597"/>
    </location>
</feature>
<dbReference type="InterPro" id="IPR001138">
    <property type="entry name" value="Zn2Cys6_DnaBD"/>
</dbReference>
<evidence type="ECO:0000256" key="2">
    <source>
        <dbReference type="ARBA" id="ARBA00023015"/>
    </source>
</evidence>
<dbReference type="InterPro" id="IPR036864">
    <property type="entry name" value="Zn2-C6_fun-type_DNA-bd_sf"/>
</dbReference>
<keyword evidence="4" id="KW-0804">Transcription</keyword>
<dbReference type="PROSITE" id="PS50048">
    <property type="entry name" value="ZN2_CY6_FUNGAL_2"/>
    <property type="match status" value="1"/>
</dbReference>
<dbReference type="PROSITE" id="PS00463">
    <property type="entry name" value="ZN2_CY6_FUNGAL_1"/>
    <property type="match status" value="1"/>
</dbReference>
<gene>
    <name evidence="8" type="ORF">FE257_003341</name>
</gene>
<dbReference type="SUPFAM" id="SSF57701">
    <property type="entry name" value="Zn2/Cys6 DNA-binding domain"/>
    <property type="match status" value="1"/>
</dbReference>